<dbReference type="AlphaFoldDB" id="A0A401G5Q0"/>
<sequence length="113" mass="12477">MFALDGSQNLSAISSRKSNMSNACPSTAGKFRFLTHFLTLPANRCRIAVPERPQSMPYILRNNTSGPPAAALVNVCPYFHYLDTDTISHFFLGKGLNARIIRGRFSEDVDILG</sequence>
<dbReference type="Proteomes" id="UP000287166">
    <property type="component" value="Unassembled WGS sequence"/>
</dbReference>
<name>A0A401G5Q0_9APHY</name>
<dbReference type="EMBL" id="BFAD01000001">
    <property type="protein sequence ID" value="GBE77496.1"/>
    <property type="molecule type" value="Genomic_DNA"/>
</dbReference>
<reference evidence="1 2" key="1">
    <citation type="journal article" date="2018" name="Sci. Rep.">
        <title>Genome sequence of the cauliflower mushroom Sparassis crispa (Hanabiratake) and its association with beneficial usage.</title>
        <authorList>
            <person name="Kiyama R."/>
            <person name="Furutani Y."/>
            <person name="Kawaguchi K."/>
            <person name="Nakanishi T."/>
        </authorList>
    </citation>
    <scope>NUCLEOTIDE SEQUENCE [LARGE SCALE GENOMIC DNA]</scope>
</reference>
<evidence type="ECO:0000313" key="1">
    <source>
        <dbReference type="EMBL" id="GBE77496.1"/>
    </source>
</evidence>
<dbReference type="InParanoid" id="A0A401G5Q0"/>
<dbReference type="RefSeq" id="XP_027608409.1">
    <property type="nucleotide sequence ID" value="XM_027752608.1"/>
</dbReference>
<evidence type="ECO:0000313" key="2">
    <source>
        <dbReference type="Proteomes" id="UP000287166"/>
    </source>
</evidence>
<keyword evidence="2" id="KW-1185">Reference proteome</keyword>
<proteinExistence type="predicted"/>
<comment type="caution">
    <text evidence="1">The sequence shown here is derived from an EMBL/GenBank/DDBJ whole genome shotgun (WGS) entry which is preliminary data.</text>
</comment>
<organism evidence="1 2">
    <name type="scientific">Sparassis crispa</name>
    <dbReference type="NCBI Taxonomy" id="139825"/>
    <lineage>
        <taxon>Eukaryota</taxon>
        <taxon>Fungi</taxon>
        <taxon>Dikarya</taxon>
        <taxon>Basidiomycota</taxon>
        <taxon>Agaricomycotina</taxon>
        <taxon>Agaricomycetes</taxon>
        <taxon>Polyporales</taxon>
        <taxon>Sparassidaceae</taxon>
        <taxon>Sparassis</taxon>
    </lineage>
</organism>
<dbReference type="GeneID" id="38774413"/>
<gene>
    <name evidence="1" type="ORF">SCP_0103710</name>
</gene>
<accession>A0A401G5Q0</accession>
<protein>
    <submittedName>
        <fullName evidence="1">Uncharacterized protein</fullName>
    </submittedName>
</protein>